<dbReference type="AlphaFoldDB" id="B0CZD8"/>
<evidence type="ECO:0000313" key="1">
    <source>
        <dbReference type="EMBL" id="EDR12604.1"/>
    </source>
</evidence>
<dbReference type="RefSeq" id="XP_001876868.1">
    <property type="nucleotide sequence ID" value="XM_001876833.1"/>
</dbReference>
<sequence length="61" mass="6946">MSQCLEPEAGLFNLLGDLLTNSTLFVTDVSCFSISDHNAVAFRCLECRIRHDDRRACPRWT</sequence>
<organism evidence="2">
    <name type="scientific">Laccaria bicolor (strain S238N-H82 / ATCC MYA-4686)</name>
    <name type="common">Bicoloured deceiver</name>
    <name type="synonym">Laccaria laccata var. bicolor</name>
    <dbReference type="NCBI Taxonomy" id="486041"/>
    <lineage>
        <taxon>Eukaryota</taxon>
        <taxon>Fungi</taxon>
        <taxon>Dikarya</taxon>
        <taxon>Basidiomycota</taxon>
        <taxon>Agaricomycotina</taxon>
        <taxon>Agaricomycetes</taxon>
        <taxon>Agaricomycetidae</taxon>
        <taxon>Agaricales</taxon>
        <taxon>Agaricineae</taxon>
        <taxon>Hydnangiaceae</taxon>
        <taxon>Laccaria</taxon>
    </lineage>
</organism>
<keyword evidence="2" id="KW-1185">Reference proteome</keyword>
<dbReference type="HOGENOM" id="CLU_2923001_0_0_1"/>
<protein>
    <submittedName>
        <fullName evidence="1">Predicted protein</fullName>
    </submittedName>
</protein>
<name>B0CZD8_LACBS</name>
<dbReference type="KEGG" id="lbc:LACBIDRAFT_311169"/>
<accession>B0CZD8</accession>
<gene>
    <name evidence="1" type="ORF">LACBIDRAFT_311169</name>
</gene>
<proteinExistence type="predicted"/>
<dbReference type="GeneID" id="6072189"/>
<dbReference type="InParanoid" id="B0CZD8"/>
<reference evidence="1 2" key="1">
    <citation type="journal article" date="2008" name="Nature">
        <title>The genome of Laccaria bicolor provides insights into mycorrhizal symbiosis.</title>
        <authorList>
            <person name="Martin F."/>
            <person name="Aerts A."/>
            <person name="Ahren D."/>
            <person name="Brun A."/>
            <person name="Danchin E.G.J."/>
            <person name="Duchaussoy F."/>
            <person name="Gibon J."/>
            <person name="Kohler A."/>
            <person name="Lindquist E."/>
            <person name="Pereda V."/>
            <person name="Salamov A."/>
            <person name="Shapiro H.J."/>
            <person name="Wuyts J."/>
            <person name="Blaudez D."/>
            <person name="Buee M."/>
            <person name="Brokstein P."/>
            <person name="Canbaeck B."/>
            <person name="Cohen D."/>
            <person name="Courty P.E."/>
            <person name="Coutinho P.M."/>
            <person name="Delaruelle C."/>
            <person name="Detter J.C."/>
            <person name="Deveau A."/>
            <person name="DiFazio S."/>
            <person name="Duplessis S."/>
            <person name="Fraissinet-Tachet L."/>
            <person name="Lucic E."/>
            <person name="Frey-Klett P."/>
            <person name="Fourrey C."/>
            <person name="Feussner I."/>
            <person name="Gay G."/>
            <person name="Grimwood J."/>
            <person name="Hoegger P.J."/>
            <person name="Jain P."/>
            <person name="Kilaru S."/>
            <person name="Labbe J."/>
            <person name="Lin Y.C."/>
            <person name="Legue V."/>
            <person name="Le Tacon F."/>
            <person name="Marmeisse R."/>
            <person name="Melayah D."/>
            <person name="Montanini B."/>
            <person name="Muratet M."/>
            <person name="Nehls U."/>
            <person name="Niculita-Hirzel H."/>
            <person name="Oudot-Le Secq M.P."/>
            <person name="Peter M."/>
            <person name="Quesneville H."/>
            <person name="Rajashekar B."/>
            <person name="Reich M."/>
            <person name="Rouhier N."/>
            <person name="Schmutz J."/>
            <person name="Yin T."/>
            <person name="Chalot M."/>
            <person name="Henrissat B."/>
            <person name="Kuees U."/>
            <person name="Lucas S."/>
            <person name="Van de Peer Y."/>
            <person name="Podila G.K."/>
            <person name="Polle A."/>
            <person name="Pukkila P.J."/>
            <person name="Richardson P.M."/>
            <person name="Rouze P."/>
            <person name="Sanders I.R."/>
            <person name="Stajich J.E."/>
            <person name="Tunlid A."/>
            <person name="Tuskan G."/>
            <person name="Grigoriev I.V."/>
        </authorList>
    </citation>
    <scope>NUCLEOTIDE SEQUENCE [LARGE SCALE GENOMIC DNA]</scope>
    <source>
        <strain evidence="2">S238N-H82 / ATCC MYA-4686</strain>
    </source>
</reference>
<evidence type="ECO:0000313" key="2">
    <source>
        <dbReference type="Proteomes" id="UP000001194"/>
    </source>
</evidence>
<dbReference type="EMBL" id="DS547094">
    <property type="protein sequence ID" value="EDR12604.1"/>
    <property type="molecule type" value="Genomic_DNA"/>
</dbReference>
<dbReference type="Proteomes" id="UP000001194">
    <property type="component" value="Unassembled WGS sequence"/>
</dbReference>
<dbReference type="OrthoDB" id="102511at2759"/>